<feature type="transmembrane region" description="Helical" evidence="1">
    <location>
        <begin position="401"/>
        <end position="420"/>
    </location>
</feature>
<dbReference type="Proteomes" id="UP000823891">
    <property type="component" value="Unassembled WGS sequence"/>
</dbReference>
<reference evidence="2" key="2">
    <citation type="submission" date="2021-04" db="EMBL/GenBank/DDBJ databases">
        <authorList>
            <person name="Gilroy R."/>
        </authorList>
    </citation>
    <scope>NUCLEOTIDE SEQUENCE</scope>
    <source>
        <strain evidence="2">USAMLcec2-132</strain>
    </source>
</reference>
<sequence length="757" mass="85602">MKRKLLYPALLLLVLFLIWLSDEGSEPLVLKGTDLEQQEGVSDYTGVIGIDETAQYYGLFARTDDYVLNKGTYSIRLEYSATADENILEVWDNGTRIAQWFPDSTAGAEQTKDFVFTLDKDSQQLHIRVYFSGTGSLTLRTLSLVPEGSFYNDARFLAALAVLLILTAMLLDGYWKRHPVSRERKLTLLILAGLCLYASTPLFIQSFKQTDDICYHLLRIEGIKDGMLDGQFPVVIYPEALSGNGYLNSMYPYLFLYIPAFLRLFGVSLALSYKFLIVLANVATVALTWKAFRLMAASRYACLLGTALYILLPYRFTNIYARGALGETLAMTFLPIVIAGFYLVLVGNHKKWPWLVLGFTGLVESHVLSTAYMALIFAVCCLFFIRALLREKRWLSLLKAAGLTAVLNLWFLVPFLYFYLKENLYTKALDWSGFAEYSINASFLLDTFHTNDYRFLSLGLPVLGLAAVCVLWIFVEKKAERAEVDRAELSLWDERNGFLTFLFWAACALTFLVTGYFGSKKLTELVPVLETAFRTIQFPWRLLAPAGILFIFAGAIWLSGSRVLRPYRSLIFAFLVGVNLLTCLNQPYNQNNFAYLDYDDTTTVGHQDKIIGIPKSDATVIYPYEWRIDALTDDKLTAELQLSDAQKVTVTGYEKKGTSAVLTYQTEEEGQYVDFPIQKYLGYRAEDENGNELKISYGNNYRIRVLLTAGGEHTIRVFYSQPAGFRISQAVSLFGLLGCIAYAVRRKRDEKRSAALA</sequence>
<reference evidence="2" key="1">
    <citation type="journal article" date="2021" name="PeerJ">
        <title>Extensive microbial diversity within the chicken gut microbiome revealed by metagenomics and culture.</title>
        <authorList>
            <person name="Gilroy R."/>
            <person name="Ravi A."/>
            <person name="Getino M."/>
            <person name="Pursley I."/>
            <person name="Horton D.L."/>
            <person name="Alikhan N.F."/>
            <person name="Baker D."/>
            <person name="Gharbi K."/>
            <person name="Hall N."/>
            <person name="Watson M."/>
            <person name="Adriaenssens E.M."/>
            <person name="Foster-Nyarko E."/>
            <person name="Jarju S."/>
            <person name="Secka A."/>
            <person name="Antonio M."/>
            <person name="Oren A."/>
            <person name="Chaudhuri R.R."/>
            <person name="La Ragione R."/>
            <person name="Hildebrand F."/>
            <person name="Pallen M.J."/>
        </authorList>
    </citation>
    <scope>NUCLEOTIDE SEQUENCE</scope>
    <source>
        <strain evidence="2">USAMLcec2-132</strain>
    </source>
</reference>
<name>A0A9D2NI14_9FIRM</name>
<evidence type="ECO:0000256" key="1">
    <source>
        <dbReference type="SAM" id="Phobius"/>
    </source>
</evidence>
<feature type="transmembrane region" description="Helical" evidence="1">
    <location>
        <begin position="298"/>
        <end position="316"/>
    </location>
</feature>
<accession>A0A9D2NI14</accession>
<feature type="transmembrane region" description="Helical" evidence="1">
    <location>
        <begin position="367"/>
        <end position="389"/>
    </location>
</feature>
<proteinExistence type="predicted"/>
<feature type="transmembrane region" description="Helical" evidence="1">
    <location>
        <begin position="273"/>
        <end position="292"/>
    </location>
</feature>
<feature type="transmembrane region" description="Helical" evidence="1">
    <location>
        <begin position="496"/>
        <end position="518"/>
    </location>
</feature>
<evidence type="ECO:0000313" key="3">
    <source>
        <dbReference type="Proteomes" id="UP000823891"/>
    </source>
</evidence>
<evidence type="ECO:0000313" key="2">
    <source>
        <dbReference type="EMBL" id="HJC24310.1"/>
    </source>
</evidence>
<protein>
    <recommendedName>
        <fullName evidence="4">Membrane protein 6-pyruvoyl-tetrahydropterin synthase-related domain-containing protein</fullName>
    </recommendedName>
</protein>
<keyword evidence="1" id="KW-1133">Transmembrane helix</keyword>
<keyword evidence="1" id="KW-0812">Transmembrane</keyword>
<gene>
    <name evidence="2" type="ORF">H9761_11470</name>
</gene>
<evidence type="ECO:0008006" key="4">
    <source>
        <dbReference type="Google" id="ProtNLM"/>
    </source>
</evidence>
<organism evidence="2 3">
    <name type="scientific">Candidatus Eisenbergiella merdavium</name>
    <dbReference type="NCBI Taxonomy" id="2838551"/>
    <lineage>
        <taxon>Bacteria</taxon>
        <taxon>Bacillati</taxon>
        <taxon>Bacillota</taxon>
        <taxon>Clostridia</taxon>
        <taxon>Lachnospirales</taxon>
        <taxon>Lachnospiraceae</taxon>
        <taxon>Eisenbergiella</taxon>
    </lineage>
</organism>
<feature type="transmembrane region" description="Helical" evidence="1">
    <location>
        <begin position="455"/>
        <end position="475"/>
    </location>
</feature>
<dbReference type="AlphaFoldDB" id="A0A9D2NI14"/>
<keyword evidence="1" id="KW-0472">Membrane</keyword>
<dbReference type="EMBL" id="DWWS01000040">
    <property type="protein sequence ID" value="HJC24310.1"/>
    <property type="molecule type" value="Genomic_DNA"/>
</dbReference>
<feature type="transmembrane region" description="Helical" evidence="1">
    <location>
        <begin position="570"/>
        <end position="588"/>
    </location>
</feature>
<feature type="transmembrane region" description="Helical" evidence="1">
    <location>
        <begin position="538"/>
        <end position="558"/>
    </location>
</feature>
<feature type="transmembrane region" description="Helical" evidence="1">
    <location>
        <begin position="186"/>
        <end position="204"/>
    </location>
</feature>
<feature type="transmembrane region" description="Helical" evidence="1">
    <location>
        <begin position="727"/>
        <end position="744"/>
    </location>
</feature>
<feature type="transmembrane region" description="Helical" evidence="1">
    <location>
        <begin position="156"/>
        <end position="174"/>
    </location>
</feature>
<comment type="caution">
    <text evidence="2">The sequence shown here is derived from an EMBL/GenBank/DDBJ whole genome shotgun (WGS) entry which is preliminary data.</text>
</comment>
<feature type="transmembrane region" description="Helical" evidence="1">
    <location>
        <begin position="328"/>
        <end position="347"/>
    </location>
</feature>